<dbReference type="GO" id="GO:0003723">
    <property type="term" value="F:RNA binding"/>
    <property type="evidence" value="ECO:0007669"/>
    <property type="project" value="InterPro"/>
</dbReference>
<dbReference type="Gene3D" id="3.90.730.10">
    <property type="entry name" value="Ribonuclease T2-like"/>
    <property type="match status" value="1"/>
</dbReference>
<dbReference type="InterPro" id="IPR036430">
    <property type="entry name" value="RNase_T2-like_sf"/>
</dbReference>
<comment type="similarity">
    <text evidence="1 3">Belongs to the RNase T2 family.</text>
</comment>
<evidence type="ECO:0000313" key="7">
    <source>
        <dbReference type="Proteomes" id="UP001327560"/>
    </source>
</evidence>
<sequence>MAARVLLAFLCLVLFASPFLRVNAQDEDEDDETDFDFYYLVLMWPGAYCQQSKCCLPTTGVPANDFSIRGLWPYSTAYEEPVTNCNSSPWNATEISELQDELNLHWSNLKCPSNNGVSNWKKAWKTYGACSGMSVAEYFNTALELRENVNILSLLAKRDIEPTLLYLYSVTEMKIAIKKGIGASPQIRCSKGPEGKFQLYEVYICVDNKDGKTIIECPVEQNFTCSDFIYFTPFNANNLTTTNYNNPIDMVV</sequence>
<evidence type="ECO:0000256" key="2">
    <source>
        <dbReference type="ARBA" id="ARBA00023157"/>
    </source>
</evidence>
<keyword evidence="2" id="KW-1015">Disulfide bond</keyword>
<organism evidence="6 7">
    <name type="scientific">Canna indica</name>
    <name type="common">Indian-shot</name>
    <dbReference type="NCBI Taxonomy" id="4628"/>
    <lineage>
        <taxon>Eukaryota</taxon>
        <taxon>Viridiplantae</taxon>
        <taxon>Streptophyta</taxon>
        <taxon>Embryophyta</taxon>
        <taxon>Tracheophyta</taxon>
        <taxon>Spermatophyta</taxon>
        <taxon>Magnoliopsida</taxon>
        <taxon>Liliopsida</taxon>
        <taxon>Zingiberales</taxon>
        <taxon>Cannaceae</taxon>
        <taxon>Canna</taxon>
    </lineage>
</organism>
<keyword evidence="4" id="KW-0732">Signal</keyword>
<feature type="chain" id="PRO_5044712147" evidence="4">
    <location>
        <begin position="25"/>
        <end position="252"/>
    </location>
</feature>
<dbReference type="EMBL" id="CP136898">
    <property type="protein sequence ID" value="WOL20438.1"/>
    <property type="molecule type" value="Genomic_DNA"/>
</dbReference>
<dbReference type="AlphaFoldDB" id="A0AAQ3L7Y8"/>
<evidence type="ECO:0000313" key="5">
    <source>
        <dbReference type="EMBL" id="WOL20427.1"/>
    </source>
</evidence>
<evidence type="ECO:0000256" key="1">
    <source>
        <dbReference type="ARBA" id="ARBA00007469"/>
    </source>
</evidence>
<dbReference type="InterPro" id="IPR033697">
    <property type="entry name" value="Ribonuclease_T2_eukaryotic"/>
</dbReference>
<evidence type="ECO:0000256" key="4">
    <source>
        <dbReference type="SAM" id="SignalP"/>
    </source>
</evidence>
<keyword evidence="7" id="KW-1185">Reference proteome</keyword>
<dbReference type="PANTHER" id="PTHR11240">
    <property type="entry name" value="RIBONUCLEASE T2"/>
    <property type="match status" value="1"/>
</dbReference>
<dbReference type="Pfam" id="PF00445">
    <property type="entry name" value="Ribonuclease_T2"/>
    <property type="match status" value="1"/>
</dbReference>
<dbReference type="Proteomes" id="UP001327560">
    <property type="component" value="Chromosome 9"/>
</dbReference>
<dbReference type="GO" id="GO:0033897">
    <property type="term" value="F:ribonuclease T2 activity"/>
    <property type="evidence" value="ECO:0007669"/>
    <property type="project" value="InterPro"/>
</dbReference>
<dbReference type="SUPFAM" id="SSF55895">
    <property type="entry name" value="Ribonuclease Rh-like"/>
    <property type="match status" value="1"/>
</dbReference>
<evidence type="ECO:0000313" key="6">
    <source>
        <dbReference type="EMBL" id="WOL20438.1"/>
    </source>
</evidence>
<protein>
    <submittedName>
        <fullName evidence="6">Ribonuclease 3</fullName>
    </submittedName>
</protein>
<feature type="signal peptide" evidence="4">
    <location>
        <begin position="1"/>
        <end position="24"/>
    </location>
</feature>
<dbReference type="GO" id="GO:0006401">
    <property type="term" value="P:RNA catabolic process"/>
    <property type="evidence" value="ECO:0007669"/>
    <property type="project" value="TreeGrafter"/>
</dbReference>
<dbReference type="PANTHER" id="PTHR11240:SF57">
    <property type="entry name" value="OS09G0538000 PROTEIN"/>
    <property type="match status" value="1"/>
</dbReference>
<dbReference type="GO" id="GO:0005576">
    <property type="term" value="C:extracellular region"/>
    <property type="evidence" value="ECO:0007669"/>
    <property type="project" value="TreeGrafter"/>
</dbReference>
<proteinExistence type="inferred from homology"/>
<name>A0AAQ3L7Y8_9LILI</name>
<reference evidence="6 7" key="1">
    <citation type="submission" date="2023-10" db="EMBL/GenBank/DDBJ databases">
        <title>Chromosome-scale genome assembly provides insights into flower coloration mechanisms of Canna indica.</title>
        <authorList>
            <person name="Li C."/>
        </authorList>
    </citation>
    <scope>NUCLEOTIDE SEQUENCE [LARGE SCALE GENOMIC DNA]</scope>
    <source>
        <tissue evidence="6">Flower</tissue>
    </source>
</reference>
<dbReference type="InterPro" id="IPR001568">
    <property type="entry name" value="RNase_T2-like"/>
</dbReference>
<dbReference type="EMBL" id="CP136898">
    <property type="protein sequence ID" value="WOL20427.1"/>
    <property type="molecule type" value="Genomic_DNA"/>
</dbReference>
<accession>A0AAQ3L7Y8</accession>
<dbReference type="CDD" id="cd01061">
    <property type="entry name" value="RNase_T2_euk"/>
    <property type="match status" value="1"/>
</dbReference>
<gene>
    <name evidence="5" type="ORF">Cni_G29232</name>
    <name evidence="6" type="ORF">Cni_G29243</name>
</gene>
<evidence type="ECO:0000256" key="3">
    <source>
        <dbReference type="RuleBase" id="RU004328"/>
    </source>
</evidence>